<dbReference type="InterPro" id="IPR018637">
    <property type="entry name" value="DUF2059"/>
</dbReference>
<dbReference type="EMBL" id="WKJI01000004">
    <property type="protein sequence ID" value="MRX48506.1"/>
    <property type="molecule type" value="Genomic_DNA"/>
</dbReference>
<dbReference type="Proteomes" id="UP000462931">
    <property type="component" value="Unassembled WGS sequence"/>
</dbReference>
<accession>A0A7K0FR78</accession>
<name>A0A7K0FR78_9SPHI</name>
<gene>
    <name evidence="2" type="ORF">GJJ64_15030</name>
</gene>
<evidence type="ECO:0000313" key="3">
    <source>
        <dbReference type="Proteomes" id="UP000462931"/>
    </source>
</evidence>
<reference evidence="2 3" key="1">
    <citation type="submission" date="2019-11" db="EMBL/GenBank/DDBJ databases">
        <authorList>
            <person name="Cheng Q."/>
            <person name="Yang Z."/>
        </authorList>
    </citation>
    <scope>NUCLEOTIDE SEQUENCE [LARGE SCALE GENOMIC DNA]</scope>
    <source>
        <strain evidence="2 3">HX-22-1</strain>
    </source>
</reference>
<feature type="domain" description="DUF2059" evidence="1">
    <location>
        <begin position="88"/>
        <end position="138"/>
    </location>
</feature>
<dbReference type="Pfam" id="PF09832">
    <property type="entry name" value="DUF2059"/>
    <property type="match status" value="1"/>
</dbReference>
<evidence type="ECO:0000313" key="2">
    <source>
        <dbReference type="EMBL" id="MRX48506.1"/>
    </source>
</evidence>
<sequence length="150" mass="17595">MFIMNYFIVYIFLTITIGYHQVCFSQPKQEKIIELTKLMKQDSLMEKVIKSTLGPLLSQQNNLKTRLAMEKKINEMLPLINEMNEKLLENDLVKIYMNYFTETDIDELIKFYSSPIGRKLHSVSPTITKELITIVNQKYLPIILKTVSQN</sequence>
<evidence type="ECO:0000259" key="1">
    <source>
        <dbReference type="Pfam" id="PF09832"/>
    </source>
</evidence>
<proteinExistence type="predicted"/>
<organism evidence="2 3">
    <name type="scientific">Pedobacter puniceum</name>
    <dbReference type="NCBI Taxonomy" id="2666136"/>
    <lineage>
        <taxon>Bacteria</taxon>
        <taxon>Pseudomonadati</taxon>
        <taxon>Bacteroidota</taxon>
        <taxon>Sphingobacteriia</taxon>
        <taxon>Sphingobacteriales</taxon>
        <taxon>Sphingobacteriaceae</taxon>
        <taxon>Pedobacter</taxon>
    </lineage>
</organism>
<comment type="caution">
    <text evidence="2">The sequence shown here is derived from an EMBL/GenBank/DDBJ whole genome shotgun (WGS) entry which is preliminary data.</text>
</comment>
<dbReference type="AlphaFoldDB" id="A0A7K0FR78"/>
<protein>
    <submittedName>
        <fullName evidence="2">DUF2059 domain-containing protein</fullName>
    </submittedName>
</protein>
<keyword evidence="3" id="KW-1185">Reference proteome</keyword>